<dbReference type="AlphaFoldDB" id="A0A9N8ERI5"/>
<protein>
    <submittedName>
        <fullName evidence="3">ATPase family, AAA</fullName>
    </submittedName>
</protein>
<evidence type="ECO:0000259" key="2">
    <source>
        <dbReference type="PROSITE" id="PS50280"/>
    </source>
</evidence>
<feature type="domain" description="SET" evidence="2">
    <location>
        <begin position="92"/>
        <end position="239"/>
    </location>
</feature>
<dbReference type="SUPFAM" id="SSF82199">
    <property type="entry name" value="SET domain"/>
    <property type="match status" value="1"/>
</dbReference>
<keyword evidence="4" id="KW-1185">Reference proteome</keyword>
<dbReference type="InterPro" id="IPR046341">
    <property type="entry name" value="SET_dom_sf"/>
</dbReference>
<keyword evidence="1" id="KW-0732">Signal</keyword>
<evidence type="ECO:0000313" key="4">
    <source>
        <dbReference type="Proteomes" id="UP001153069"/>
    </source>
</evidence>
<feature type="chain" id="PRO_5040377276" evidence="1">
    <location>
        <begin position="32"/>
        <end position="253"/>
    </location>
</feature>
<feature type="signal peptide" evidence="1">
    <location>
        <begin position="1"/>
        <end position="31"/>
    </location>
</feature>
<dbReference type="Gene3D" id="2.170.270.10">
    <property type="entry name" value="SET domain"/>
    <property type="match status" value="1"/>
</dbReference>
<proteinExistence type="predicted"/>
<dbReference type="Pfam" id="PF00856">
    <property type="entry name" value="SET"/>
    <property type="match status" value="1"/>
</dbReference>
<evidence type="ECO:0000313" key="3">
    <source>
        <dbReference type="EMBL" id="CAB9526762.1"/>
    </source>
</evidence>
<dbReference type="InterPro" id="IPR001214">
    <property type="entry name" value="SET_dom"/>
</dbReference>
<evidence type="ECO:0000256" key="1">
    <source>
        <dbReference type="SAM" id="SignalP"/>
    </source>
</evidence>
<dbReference type="Proteomes" id="UP001153069">
    <property type="component" value="Unassembled WGS sequence"/>
</dbReference>
<dbReference type="PROSITE" id="PS50280">
    <property type="entry name" value="SET"/>
    <property type="match status" value="1"/>
</dbReference>
<gene>
    <name evidence="3" type="ORF">SEMRO_1883_G303430.1</name>
</gene>
<dbReference type="EMBL" id="CAICTM010001881">
    <property type="protein sequence ID" value="CAB9526762.1"/>
    <property type="molecule type" value="Genomic_DNA"/>
</dbReference>
<name>A0A9N8ERI5_9STRA</name>
<organism evidence="3 4">
    <name type="scientific">Seminavis robusta</name>
    <dbReference type="NCBI Taxonomy" id="568900"/>
    <lineage>
        <taxon>Eukaryota</taxon>
        <taxon>Sar</taxon>
        <taxon>Stramenopiles</taxon>
        <taxon>Ochrophyta</taxon>
        <taxon>Bacillariophyta</taxon>
        <taxon>Bacillariophyceae</taxon>
        <taxon>Bacillariophycidae</taxon>
        <taxon>Naviculales</taxon>
        <taxon>Naviculaceae</taxon>
        <taxon>Seminavis</taxon>
    </lineage>
</organism>
<sequence length="253" mass="27987">MALVGSATRKTRIGFWVCLILLITNLRESAAGAPRRDNPSFLPRHARHGCAFAFDDQGFLWAIRATSAVSSYLGLVGYLDRPRGTLIENAHDYLEVKPSAVEGAGLGLFAKVSLPKKTVLGTYPGVVLPLQQNLAKLQQHPQCEGYIWRFSDNKMVIDPTNSDGILDDMCIGGNPSMPLSVPWHQILNLQSPTTLCRINEPPLGRDVNVVTDEDRELRQVVFSLERDVFAGEEFFIDYGLSYDRSQYGSADSS</sequence>
<comment type="caution">
    <text evidence="3">The sequence shown here is derived from an EMBL/GenBank/DDBJ whole genome shotgun (WGS) entry which is preliminary data.</text>
</comment>
<accession>A0A9N8ERI5</accession>
<reference evidence="3" key="1">
    <citation type="submission" date="2020-06" db="EMBL/GenBank/DDBJ databases">
        <authorList>
            <consortium name="Plant Systems Biology data submission"/>
        </authorList>
    </citation>
    <scope>NUCLEOTIDE SEQUENCE</scope>
    <source>
        <strain evidence="3">D6</strain>
    </source>
</reference>